<feature type="transmembrane region" description="Helical" evidence="1">
    <location>
        <begin position="20"/>
        <end position="43"/>
    </location>
</feature>
<accession>A0A382LP42</accession>
<name>A0A382LP42_9ZZZZ</name>
<sequence length="57" mass="6586">MSPIKEELKDLSQFVRRWAFWRTLLMIQLGCFLFGWVISGILIPHNFFAGGLMGISL</sequence>
<reference evidence="2" key="1">
    <citation type="submission" date="2018-05" db="EMBL/GenBank/DDBJ databases">
        <authorList>
            <person name="Lanie J.A."/>
            <person name="Ng W.-L."/>
            <person name="Kazmierczak K.M."/>
            <person name="Andrzejewski T.M."/>
            <person name="Davidsen T.M."/>
            <person name="Wayne K.J."/>
            <person name="Tettelin H."/>
            <person name="Glass J.I."/>
            <person name="Rusch D."/>
            <person name="Podicherti R."/>
            <person name="Tsui H.-C.T."/>
            <person name="Winkler M.E."/>
        </authorList>
    </citation>
    <scope>NUCLEOTIDE SEQUENCE</scope>
</reference>
<evidence type="ECO:0000313" key="2">
    <source>
        <dbReference type="EMBL" id="SVC38574.1"/>
    </source>
</evidence>
<keyword evidence="1" id="KW-0812">Transmembrane</keyword>
<organism evidence="2">
    <name type="scientific">marine metagenome</name>
    <dbReference type="NCBI Taxonomy" id="408172"/>
    <lineage>
        <taxon>unclassified sequences</taxon>
        <taxon>metagenomes</taxon>
        <taxon>ecological metagenomes</taxon>
    </lineage>
</organism>
<keyword evidence="1" id="KW-0472">Membrane</keyword>
<keyword evidence="1" id="KW-1133">Transmembrane helix</keyword>
<gene>
    <name evidence="2" type="ORF">METZ01_LOCUS291428</name>
</gene>
<feature type="non-terminal residue" evidence="2">
    <location>
        <position position="57"/>
    </location>
</feature>
<dbReference type="AlphaFoldDB" id="A0A382LP42"/>
<proteinExistence type="predicted"/>
<protein>
    <submittedName>
        <fullName evidence="2">Uncharacterized protein</fullName>
    </submittedName>
</protein>
<evidence type="ECO:0000256" key="1">
    <source>
        <dbReference type="SAM" id="Phobius"/>
    </source>
</evidence>
<dbReference type="EMBL" id="UINC01088396">
    <property type="protein sequence ID" value="SVC38574.1"/>
    <property type="molecule type" value="Genomic_DNA"/>
</dbReference>